<evidence type="ECO:0000256" key="1">
    <source>
        <dbReference type="SAM" id="Phobius"/>
    </source>
</evidence>
<evidence type="ECO:0000313" key="3">
    <source>
        <dbReference type="Proteomes" id="UP000196365"/>
    </source>
</evidence>
<feature type="transmembrane region" description="Helical" evidence="1">
    <location>
        <begin position="20"/>
        <end position="37"/>
    </location>
</feature>
<sequence>MVETRIERNRKYRKNKKRFYLFIFITIVFFIASILKINHSYSNLVGNSQSTEIFDINIKEGSVGIVLLGNELYISKDMMQNGLKILKNGYKKVVYLAQNFIEKIGH</sequence>
<keyword evidence="1" id="KW-0472">Membrane</keyword>
<proteinExistence type="predicted"/>
<evidence type="ECO:0000313" key="2">
    <source>
        <dbReference type="EMBL" id="SJZ96292.1"/>
    </source>
</evidence>
<dbReference type="EMBL" id="FUWV01000024">
    <property type="protein sequence ID" value="SJZ96292.1"/>
    <property type="molecule type" value="Genomic_DNA"/>
</dbReference>
<reference evidence="2 3" key="1">
    <citation type="submission" date="2017-02" db="EMBL/GenBank/DDBJ databases">
        <authorList>
            <person name="Peterson S.W."/>
        </authorList>
    </citation>
    <scope>NUCLEOTIDE SEQUENCE [LARGE SCALE GENOMIC DNA]</scope>
    <source>
        <strain evidence="2 3">DSM 15102</strain>
    </source>
</reference>
<keyword evidence="1" id="KW-1133">Transmembrane helix</keyword>
<accession>A0A1T4PXQ2</accession>
<dbReference type="Proteomes" id="UP000196365">
    <property type="component" value="Unassembled WGS sequence"/>
</dbReference>
<gene>
    <name evidence="2" type="ORF">SAMN02745973_02238</name>
</gene>
<dbReference type="AlphaFoldDB" id="A0A1T4PXQ2"/>
<protein>
    <submittedName>
        <fullName evidence="2">Uncharacterized protein</fullName>
    </submittedName>
</protein>
<keyword evidence="3" id="KW-1185">Reference proteome</keyword>
<keyword evidence="1" id="KW-0812">Transmembrane</keyword>
<organism evidence="2 3">
    <name type="scientific">Garciella nitratireducens DSM 15102</name>
    <dbReference type="NCBI Taxonomy" id="1121911"/>
    <lineage>
        <taxon>Bacteria</taxon>
        <taxon>Bacillati</taxon>
        <taxon>Bacillota</taxon>
        <taxon>Clostridia</taxon>
        <taxon>Eubacteriales</taxon>
        <taxon>Eubacteriaceae</taxon>
        <taxon>Garciella</taxon>
    </lineage>
</organism>
<name>A0A1T4PXQ2_9FIRM</name>